<comment type="caution">
    <text evidence="1">The sequence shown here is derived from an EMBL/GenBank/DDBJ whole genome shotgun (WGS) entry which is preliminary data.</text>
</comment>
<dbReference type="AlphaFoldDB" id="A0A8X6G5R9"/>
<protein>
    <submittedName>
        <fullName evidence="1">Uncharacterized protein</fullName>
    </submittedName>
</protein>
<accession>A0A8X6G5R9</accession>
<proteinExistence type="predicted"/>
<reference evidence="1" key="1">
    <citation type="submission" date="2020-07" db="EMBL/GenBank/DDBJ databases">
        <title>Multicomponent nature underlies the extraordinary mechanical properties of spider dragline silk.</title>
        <authorList>
            <person name="Kono N."/>
            <person name="Nakamura H."/>
            <person name="Mori M."/>
            <person name="Yoshida Y."/>
            <person name="Ohtoshi R."/>
            <person name="Malay A.D."/>
            <person name="Moran D.A.P."/>
            <person name="Tomita M."/>
            <person name="Numata K."/>
            <person name="Arakawa K."/>
        </authorList>
    </citation>
    <scope>NUCLEOTIDE SEQUENCE</scope>
</reference>
<organism evidence="1 2">
    <name type="scientific">Trichonephila clavata</name>
    <name type="common">Joro spider</name>
    <name type="synonym">Nephila clavata</name>
    <dbReference type="NCBI Taxonomy" id="2740835"/>
    <lineage>
        <taxon>Eukaryota</taxon>
        <taxon>Metazoa</taxon>
        <taxon>Ecdysozoa</taxon>
        <taxon>Arthropoda</taxon>
        <taxon>Chelicerata</taxon>
        <taxon>Arachnida</taxon>
        <taxon>Araneae</taxon>
        <taxon>Araneomorphae</taxon>
        <taxon>Entelegynae</taxon>
        <taxon>Araneoidea</taxon>
        <taxon>Nephilidae</taxon>
        <taxon>Trichonephila</taxon>
    </lineage>
</organism>
<name>A0A8X6G5R9_TRICU</name>
<gene>
    <name evidence="1" type="ORF">TNCT_731401</name>
</gene>
<dbReference type="Proteomes" id="UP000887116">
    <property type="component" value="Unassembled WGS sequence"/>
</dbReference>
<evidence type="ECO:0000313" key="2">
    <source>
        <dbReference type="Proteomes" id="UP000887116"/>
    </source>
</evidence>
<evidence type="ECO:0000313" key="1">
    <source>
        <dbReference type="EMBL" id="GFQ96806.1"/>
    </source>
</evidence>
<keyword evidence="2" id="KW-1185">Reference proteome</keyword>
<sequence>MCLEKVETFCRNATFSQNREASFHEQRAFKTVECLITCTDECYISSCTASFRLTFIGLLCKAVSTSATLVFPVEALLERYLSAINPVSSDRCTKRVFVDVSGAVFFFIRIFLLKCTYLTAMRFCSEIKFHDSYSLLLEKHYHLTLC</sequence>
<dbReference type="EMBL" id="BMAO01034479">
    <property type="protein sequence ID" value="GFQ96806.1"/>
    <property type="molecule type" value="Genomic_DNA"/>
</dbReference>